<dbReference type="InterPro" id="IPR044960">
    <property type="entry name" value="RCA-like"/>
</dbReference>
<reference evidence="9" key="1">
    <citation type="submission" date="2022-05" db="EMBL/GenBank/DDBJ databases">
        <title>The Musa troglodytarum L. genome provides insights into the mechanism of non-climacteric behaviour and enrichment of carotenoids.</title>
        <authorList>
            <person name="Wang J."/>
        </authorList>
    </citation>
    <scope>NUCLEOTIDE SEQUENCE</scope>
    <source>
        <tissue evidence="9">Leaf</tissue>
    </source>
</reference>
<dbReference type="EMBL" id="CP097510">
    <property type="protein sequence ID" value="URE37352.1"/>
    <property type="molecule type" value="Genomic_DNA"/>
</dbReference>
<comment type="function">
    <text evidence="4 6">Activation of RuBisCO (ribulose-1,5-bisphosphate carboxylase/oxygenase; EC 4.1.1.39) involves the ATP-dependent carboxylation of the epsilon-amino group of lysine leading to a carbamate structure.</text>
</comment>
<dbReference type="PANTHER" id="PTHR32429">
    <property type="match status" value="1"/>
</dbReference>
<dbReference type="GO" id="GO:0005524">
    <property type="term" value="F:ATP binding"/>
    <property type="evidence" value="ECO:0007669"/>
    <property type="project" value="UniProtKB-UniRule"/>
</dbReference>
<evidence type="ECO:0000256" key="4">
    <source>
        <dbReference type="ARBA" id="ARBA00025556"/>
    </source>
</evidence>
<evidence type="ECO:0000313" key="10">
    <source>
        <dbReference type="Proteomes" id="UP001055439"/>
    </source>
</evidence>
<evidence type="ECO:0000256" key="3">
    <source>
        <dbReference type="ARBA" id="ARBA00022840"/>
    </source>
</evidence>
<organism evidence="9 10">
    <name type="scientific">Musa troglodytarum</name>
    <name type="common">fe'i banana</name>
    <dbReference type="NCBI Taxonomy" id="320322"/>
    <lineage>
        <taxon>Eukaryota</taxon>
        <taxon>Viridiplantae</taxon>
        <taxon>Streptophyta</taxon>
        <taxon>Embryophyta</taxon>
        <taxon>Tracheophyta</taxon>
        <taxon>Spermatophyta</taxon>
        <taxon>Magnoliopsida</taxon>
        <taxon>Liliopsida</taxon>
        <taxon>Zingiberales</taxon>
        <taxon>Musaceae</taxon>
        <taxon>Musa</taxon>
    </lineage>
</organism>
<gene>
    <name evidence="9" type="ORF">MUK42_05252</name>
</gene>
<feature type="domain" description="ATPase AAA-type core" evidence="7">
    <location>
        <begin position="161"/>
        <end position="304"/>
    </location>
</feature>
<keyword evidence="2 6" id="KW-0547">Nucleotide-binding</keyword>
<evidence type="ECO:0000259" key="8">
    <source>
        <dbReference type="Pfam" id="PF21228"/>
    </source>
</evidence>
<dbReference type="FunFam" id="3.40.50.300:FF:000258">
    <property type="entry name" value="Ribulose bisphosphate carboxylase/oxygenase activase, chloroplastic"/>
    <property type="match status" value="1"/>
</dbReference>
<dbReference type="Gene3D" id="1.10.8.1070">
    <property type="match status" value="1"/>
</dbReference>
<evidence type="ECO:0000256" key="6">
    <source>
        <dbReference type="RuleBase" id="RU369045"/>
    </source>
</evidence>
<sequence length="459" mass="51614">MAVVSSSSFHSALLAFSSPSIAIPILNPMNGEKRRRWSSYSTRLQCSSRPDDARRISEQSSWKSKDSEGKDYLYRLGQEADNMNIAVGARQGVIDDLFVGNFLGKDSDIVFDYRQKATRSFEYLQGDYYIAPAFLDKVACHIVKNYIAHLLNVKVPLILGIWGGKGQGKTFQTELIFRAMGIEPVIMSAGELESERAGEPGRLIRDRYRTASQVIQNQGKMSCLMINDIDAGLGRFGNTQMTVNNQIVVGTLMNLSDNPTRVSIGQKWRESDVVHRVPIIVTGNDFSTLYAPLIRDGRMEKFYWQPDHEDIINIVHQMYAKDGITRDEVIRVVDTFPNQALDFYGALRSRTYDQSILKWVNDTGGYEKLGEKLLKGKKHGQLSTFVPPKTAIGGGIARIRAFSRQGTPLDYKFQTLKGMLYYVAESSRQLLKNGSERGSNFILSLRFTDVVVVVRDSNT</sequence>
<dbReference type="AlphaFoldDB" id="A0A9E7HVG1"/>
<dbReference type="GO" id="GO:0009570">
    <property type="term" value="C:chloroplast stroma"/>
    <property type="evidence" value="ECO:0007669"/>
    <property type="project" value="UniProtKB-SubCell"/>
</dbReference>
<dbReference type="Proteomes" id="UP001055439">
    <property type="component" value="Chromosome 8"/>
</dbReference>
<comment type="subcellular location">
    <subcellularLocation>
        <location evidence="1 6">Plastid</location>
        <location evidence="1 6">Chloroplast stroma</location>
    </subcellularLocation>
</comment>
<dbReference type="InterPro" id="IPR027417">
    <property type="entry name" value="P-loop_NTPase"/>
</dbReference>
<keyword evidence="6" id="KW-0934">Plastid</keyword>
<dbReference type="GO" id="GO:0046863">
    <property type="term" value="F:ribulose-1,5-bisphosphate carboxylase/oxygenase activator activity"/>
    <property type="evidence" value="ECO:0007669"/>
    <property type="project" value="UniProtKB-UniRule"/>
</dbReference>
<dbReference type="Pfam" id="PF00004">
    <property type="entry name" value="AAA"/>
    <property type="match status" value="1"/>
</dbReference>
<evidence type="ECO:0000256" key="1">
    <source>
        <dbReference type="ARBA" id="ARBA00004470"/>
    </source>
</evidence>
<dbReference type="Gene3D" id="3.40.50.300">
    <property type="entry name" value="P-loop containing nucleotide triphosphate hydrolases"/>
    <property type="match status" value="1"/>
</dbReference>
<accession>A0A9E7HVG1</accession>
<keyword evidence="6" id="KW-0150">Chloroplast</keyword>
<name>A0A9E7HVG1_9LILI</name>
<evidence type="ECO:0000313" key="9">
    <source>
        <dbReference type="EMBL" id="URE37352.1"/>
    </source>
</evidence>
<evidence type="ECO:0000256" key="5">
    <source>
        <dbReference type="ARBA" id="ARBA00025781"/>
    </source>
</evidence>
<dbReference type="PANTHER" id="PTHR32429:SF11">
    <property type="entry name" value="RIBULOSE BISPHOSPHATE CARBOXYLASE_OXYGENASE ACTIVASE, CHLOROPLASTIC"/>
    <property type="match status" value="1"/>
</dbReference>
<dbReference type="SUPFAM" id="SSF52540">
    <property type="entry name" value="P-loop containing nucleoside triphosphate hydrolases"/>
    <property type="match status" value="1"/>
</dbReference>
<dbReference type="InterPro" id="IPR048571">
    <property type="entry name" value="RuBisCO_activase_AAA_helical"/>
</dbReference>
<feature type="domain" description="Ribulose bisphosphate carboxylase/oxygenase activase AAA helical" evidence="8">
    <location>
        <begin position="308"/>
        <end position="392"/>
    </location>
</feature>
<evidence type="ECO:0000259" key="7">
    <source>
        <dbReference type="Pfam" id="PF00004"/>
    </source>
</evidence>
<keyword evidence="3 6" id="KW-0067">ATP-binding</keyword>
<protein>
    <recommendedName>
        <fullName evidence="6">Ribulose bisphosphate carboxylase/oxygenase activase, chloroplastic</fullName>
        <shortName evidence="6">RA</shortName>
        <shortName evidence="6">RuBisCO activase</shortName>
    </recommendedName>
</protein>
<dbReference type="OrthoDB" id="2014558at2759"/>
<keyword evidence="10" id="KW-1185">Reference proteome</keyword>
<dbReference type="InterPro" id="IPR003959">
    <property type="entry name" value="ATPase_AAA_core"/>
</dbReference>
<dbReference type="Pfam" id="PF21228">
    <property type="entry name" value="RuBisCO_activase_AAA_helical"/>
    <property type="match status" value="1"/>
</dbReference>
<comment type="similarity">
    <text evidence="5 6">Belongs to the RuBisCO activase family.</text>
</comment>
<proteinExistence type="inferred from homology"/>
<dbReference type="GO" id="GO:0016887">
    <property type="term" value="F:ATP hydrolysis activity"/>
    <property type="evidence" value="ECO:0007669"/>
    <property type="project" value="UniProtKB-UniRule"/>
</dbReference>
<evidence type="ECO:0000256" key="2">
    <source>
        <dbReference type="ARBA" id="ARBA00022741"/>
    </source>
</evidence>